<evidence type="ECO:0000259" key="2">
    <source>
        <dbReference type="Pfam" id="PF06985"/>
    </source>
</evidence>
<feature type="domain" description="Heterokaryon incompatibility" evidence="2">
    <location>
        <begin position="180"/>
        <end position="333"/>
    </location>
</feature>
<organism evidence="3 4">
    <name type="scientific">Trematosphaeria pertusa</name>
    <dbReference type="NCBI Taxonomy" id="390896"/>
    <lineage>
        <taxon>Eukaryota</taxon>
        <taxon>Fungi</taxon>
        <taxon>Dikarya</taxon>
        <taxon>Ascomycota</taxon>
        <taxon>Pezizomycotina</taxon>
        <taxon>Dothideomycetes</taxon>
        <taxon>Pleosporomycetidae</taxon>
        <taxon>Pleosporales</taxon>
        <taxon>Massarineae</taxon>
        <taxon>Trematosphaeriaceae</taxon>
        <taxon>Trematosphaeria</taxon>
    </lineage>
</organism>
<feature type="compositionally biased region" description="Polar residues" evidence="1">
    <location>
        <begin position="506"/>
        <end position="515"/>
    </location>
</feature>
<name>A0A6A6IFQ5_9PLEO</name>
<feature type="region of interest" description="Disordered" evidence="1">
    <location>
        <begin position="496"/>
        <end position="524"/>
    </location>
</feature>
<dbReference type="Proteomes" id="UP000800094">
    <property type="component" value="Unassembled WGS sequence"/>
</dbReference>
<protein>
    <submittedName>
        <fullName evidence="3">HET-domain-containing protein</fullName>
    </submittedName>
</protein>
<evidence type="ECO:0000313" key="4">
    <source>
        <dbReference type="Proteomes" id="UP000800094"/>
    </source>
</evidence>
<gene>
    <name evidence="3" type="ORF">BU26DRAFT_520055</name>
</gene>
<dbReference type="RefSeq" id="XP_033683364.1">
    <property type="nucleotide sequence ID" value="XM_033829217.1"/>
</dbReference>
<dbReference type="PANTHER" id="PTHR33112:SF9">
    <property type="entry name" value="HETEROKARYON INCOMPATIBILITY DOMAIN-CONTAINING PROTEIN"/>
    <property type="match status" value="1"/>
</dbReference>
<dbReference type="PANTHER" id="PTHR33112">
    <property type="entry name" value="DOMAIN PROTEIN, PUTATIVE-RELATED"/>
    <property type="match status" value="1"/>
</dbReference>
<reference evidence="3" key="1">
    <citation type="journal article" date="2020" name="Stud. Mycol.">
        <title>101 Dothideomycetes genomes: a test case for predicting lifestyles and emergence of pathogens.</title>
        <authorList>
            <person name="Haridas S."/>
            <person name="Albert R."/>
            <person name="Binder M."/>
            <person name="Bloem J."/>
            <person name="Labutti K."/>
            <person name="Salamov A."/>
            <person name="Andreopoulos B."/>
            <person name="Baker S."/>
            <person name="Barry K."/>
            <person name="Bills G."/>
            <person name="Bluhm B."/>
            <person name="Cannon C."/>
            <person name="Castanera R."/>
            <person name="Culley D."/>
            <person name="Daum C."/>
            <person name="Ezra D."/>
            <person name="Gonzalez J."/>
            <person name="Henrissat B."/>
            <person name="Kuo A."/>
            <person name="Liang C."/>
            <person name="Lipzen A."/>
            <person name="Lutzoni F."/>
            <person name="Magnuson J."/>
            <person name="Mondo S."/>
            <person name="Nolan M."/>
            <person name="Ohm R."/>
            <person name="Pangilinan J."/>
            <person name="Park H.-J."/>
            <person name="Ramirez L."/>
            <person name="Alfaro M."/>
            <person name="Sun H."/>
            <person name="Tritt A."/>
            <person name="Yoshinaga Y."/>
            <person name="Zwiers L.-H."/>
            <person name="Turgeon B."/>
            <person name="Goodwin S."/>
            <person name="Spatafora J."/>
            <person name="Crous P."/>
            <person name="Grigoriev I."/>
        </authorList>
    </citation>
    <scope>NUCLEOTIDE SEQUENCE</scope>
    <source>
        <strain evidence="3">CBS 122368</strain>
    </source>
</reference>
<dbReference type="Pfam" id="PF06985">
    <property type="entry name" value="HET"/>
    <property type="match status" value="1"/>
</dbReference>
<proteinExistence type="predicted"/>
<dbReference type="EMBL" id="ML987196">
    <property type="protein sequence ID" value="KAF2248360.1"/>
    <property type="molecule type" value="Genomic_DNA"/>
</dbReference>
<dbReference type="GeneID" id="54582547"/>
<evidence type="ECO:0000256" key="1">
    <source>
        <dbReference type="SAM" id="MobiDB-lite"/>
    </source>
</evidence>
<dbReference type="AlphaFoldDB" id="A0A6A6IFQ5"/>
<dbReference type="OrthoDB" id="3486565at2759"/>
<keyword evidence="4" id="KW-1185">Reference proteome</keyword>
<accession>A0A6A6IFQ5</accession>
<dbReference type="InterPro" id="IPR010730">
    <property type="entry name" value="HET"/>
</dbReference>
<evidence type="ECO:0000313" key="3">
    <source>
        <dbReference type="EMBL" id="KAF2248360.1"/>
    </source>
</evidence>
<sequence length="707" mass="80043">MELSCSGCKKLDSTGWPGYKMVPFMEILASAQAACPRCLVIHEAVTKFMTFEKPEKRALGVGLRPYGSPSPLLYVRVKFARKEGLLDTEYVDFMKFELYTDNQDTSKWWPQLPIATHVSVAPSPVDFARQAKGWLDHCISTHSTRCPATLQRLPKRIIAVGDTSDDPCIYEADPDETGVYACLSYCWGKTRTFTTTLATLEDRKKGFSIEELPSTIRDAVLIARGMGLRFLWVDSLCIIQDSLMDWECESAKMCSIYSNSTVTFAAVDSPGSDSGLCTAGPGRRLFKLGNRERSIYARKRYHALPGALSDGEWPDSHTLRKNALHDRGWTLQEVILSPRVLWFKSTELCWSCSCETACECHPDPVPDLMDSYPGEVNALSTLLCKLSFLDVVPLSQSGWVDAWSELVWVFMRRQLTKLSDRLSAISGLAEQFLQRLGVRYLCGMWETRSLHKQLLWLMDVSGLESPKETPEGLAPDYAPSWSWASVSGPVFIPRIAEDNNRDQDNGDSQETLNNTRTEENASEPVSKYNWHHTVEHGRLWNIEALDFSLSTSNPFGPGRGTITLESLLVPLEYCRDPSAVIYRRDKVNSSSIPDVPLFLLEVGPSSAHFKRDWRHDWEAGTGSYARRDLWFIFATVDPQRHEEFEGLVVERLDEGDRFRRLGLGHNSFLQEGEGQNGILPHYRLTGLFYGTWELWERLGKRETIKLV</sequence>